<comment type="caution">
    <text evidence="2">The sequence shown here is derived from an EMBL/GenBank/DDBJ whole genome shotgun (WGS) entry which is preliminary data.</text>
</comment>
<reference evidence="2" key="1">
    <citation type="submission" date="2022-03" db="EMBL/GenBank/DDBJ databases">
        <authorList>
            <person name="Tunstrom K."/>
        </authorList>
    </citation>
    <scope>NUCLEOTIDE SEQUENCE</scope>
</reference>
<feature type="coiled-coil region" evidence="1">
    <location>
        <begin position="8"/>
        <end position="35"/>
    </location>
</feature>
<protein>
    <submittedName>
        <fullName evidence="2">Uncharacterized protein</fullName>
    </submittedName>
</protein>
<name>A0AAU9USD4_EUPED</name>
<gene>
    <name evidence="2" type="ORF">EEDITHA_LOCUS16767</name>
</gene>
<evidence type="ECO:0000313" key="3">
    <source>
        <dbReference type="Proteomes" id="UP001153954"/>
    </source>
</evidence>
<evidence type="ECO:0000313" key="2">
    <source>
        <dbReference type="EMBL" id="CAH2102083.1"/>
    </source>
</evidence>
<accession>A0AAU9USD4</accession>
<dbReference type="Proteomes" id="UP001153954">
    <property type="component" value="Unassembled WGS sequence"/>
</dbReference>
<dbReference type="AlphaFoldDB" id="A0AAU9USD4"/>
<keyword evidence="1" id="KW-0175">Coiled coil</keyword>
<evidence type="ECO:0000256" key="1">
    <source>
        <dbReference type="SAM" id="Coils"/>
    </source>
</evidence>
<proteinExistence type="predicted"/>
<organism evidence="2 3">
    <name type="scientific">Euphydryas editha</name>
    <name type="common">Edith's checkerspot</name>
    <dbReference type="NCBI Taxonomy" id="104508"/>
    <lineage>
        <taxon>Eukaryota</taxon>
        <taxon>Metazoa</taxon>
        <taxon>Ecdysozoa</taxon>
        <taxon>Arthropoda</taxon>
        <taxon>Hexapoda</taxon>
        <taxon>Insecta</taxon>
        <taxon>Pterygota</taxon>
        <taxon>Neoptera</taxon>
        <taxon>Endopterygota</taxon>
        <taxon>Lepidoptera</taxon>
        <taxon>Glossata</taxon>
        <taxon>Ditrysia</taxon>
        <taxon>Papilionoidea</taxon>
        <taxon>Nymphalidae</taxon>
        <taxon>Nymphalinae</taxon>
        <taxon>Euphydryas</taxon>
    </lineage>
</organism>
<keyword evidence="3" id="KW-1185">Reference proteome</keyword>
<dbReference type="EMBL" id="CAKOGL010000025">
    <property type="protein sequence ID" value="CAH2102083.1"/>
    <property type="molecule type" value="Genomic_DNA"/>
</dbReference>
<sequence length="465" mass="54028">MRRPQTAYFRLQLENARLRSDMKELKLQVEELLYERRERAPAVPSPKDKEDLVEEYSAFSRFNWRVPDLKATGSLQRQAGLGEKETGIHITLRLITENQPNDVRKSYSSYMNKYNKIPQSQECKSDINMHSDKTSSSFNEEVHCEIQKNKNYTHDEIPVRDGSSFNNHCYIESNDSGRGDAKASNKNISFDEIEMKMLKKMSQELQTDDNSISSLDSNIKLFKTTVNQILENFYSNMQDFEVYKKKFNEILEKNKGDSVVEMEDFIKEMIQHIGSSESSVSGSKLTAAKDLDQNSIICKTNVNLNEQRISNSLNSTIEAFKNENYLTDSTFGQNSSKFNTGDKKEQFLNIFLMSGTRYVEIKMNDRSLFSEINIRDQCFEGLKEPLASAENIKRLEAKKLELENYAKERESPIKDREIPVRNSNAKKNIHVDENFLDNDKDDCHKFFIFRICNYICRKIRKNAFG</sequence>